<keyword evidence="1" id="KW-0479">Metal-binding</keyword>
<name>A0A9E7GJN2_9LILI</name>
<dbReference type="Gene3D" id="1.10.600.10">
    <property type="entry name" value="Farnesyl Diphosphate Synthase"/>
    <property type="match status" value="1"/>
</dbReference>
<dbReference type="Pfam" id="PF03936">
    <property type="entry name" value="Terpene_synth_C"/>
    <property type="match status" value="1"/>
</dbReference>
<dbReference type="Proteomes" id="UP001055439">
    <property type="component" value="Chromosome 7"/>
</dbReference>
<keyword evidence="2" id="KW-0460">Magnesium</keyword>
<accession>A0A9E7GJN2</accession>
<dbReference type="AlphaFoldDB" id="A0A9E7GJN2"/>
<reference evidence="5" key="1">
    <citation type="submission" date="2022-05" db="EMBL/GenBank/DDBJ databases">
        <title>The Musa troglodytarum L. genome provides insights into the mechanism of non-climacteric behaviour and enrichment of carotenoids.</title>
        <authorList>
            <person name="Wang J."/>
        </authorList>
    </citation>
    <scope>NUCLEOTIDE SEQUENCE</scope>
    <source>
        <tissue evidence="5">Leaf</tissue>
    </source>
</reference>
<dbReference type="SUPFAM" id="SSF48576">
    <property type="entry name" value="Terpenoid synthases"/>
    <property type="match status" value="1"/>
</dbReference>
<sequence length="208" mass="24146">METMDLQSLAPANEVVVGKSAGYHPSVWDDYFILRSSPQTQACNATTSLNICICPKCSSSQQEGTRDRLVECYFSILGVYFEPYYSRAGVMTMKVTVLYSFMDDIYDVYGTSEESQLLTDAIQRWDVWSADRLPEYIKDFFLIIIHTFEEFENVLTTNEKYRIFFERSQMRTLSRAYYDESKWSVQHYVPTLKERLQVSVISAGHAML</sequence>
<dbReference type="OrthoDB" id="1936865at2759"/>
<feature type="domain" description="Terpene synthase metal-binding" evidence="4">
    <location>
        <begin position="64"/>
        <end position="207"/>
    </location>
</feature>
<evidence type="ECO:0000259" key="4">
    <source>
        <dbReference type="Pfam" id="PF03936"/>
    </source>
</evidence>
<dbReference type="InterPro" id="IPR050148">
    <property type="entry name" value="Terpene_synthase-like"/>
</dbReference>
<dbReference type="InterPro" id="IPR005630">
    <property type="entry name" value="Terpene_synthase_metal-bd"/>
</dbReference>
<gene>
    <name evidence="5" type="ORF">MUK42_36064</name>
</gene>
<dbReference type="InterPro" id="IPR008949">
    <property type="entry name" value="Isoprenoid_synthase_dom_sf"/>
</dbReference>
<evidence type="ECO:0000313" key="5">
    <source>
        <dbReference type="EMBL" id="URE15930.1"/>
    </source>
</evidence>
<evidence type="ECO:0000313" key="6">
    <source>
        <dbReference type="Proteomes" id="UP001055439"/>
    </source>
</evidence>
<dbReference type="EMBL" id="CP097509">
    <property type="protein sequence ID" value="URE15930.1"/>
    <property type="molecule type" value="Genomic_DNA"/>
</dbReference>
<evidence type="ECO:0000256" key="3">
    <source>
        <dbReference type="ARBA" id="ARBA00023239"/>
    </source>
</evidence>
<evidence type="ECO:0000256" key="1">
    <source>
        <dbReference type="ARBA" id="ARBA00022723"/>
    </source>
</evidence>
<dbReference type="GO" id="GO:0010333">
    <property type="term" value="F:terpene synthase activity"/>
    <property type="evidence" value="ECO:0007669"/>
    <property type="project" value="InterPro"/>
</dbReference>
<keyword evidence="3" id="KW-0456">Lyase</keyword>
<dbReference type="PANTHER" id="PTHR31225">
    <property type="entry name" value="OS04G0344100 PROTEIN-RELATED"/>
    <property type="match status" value="1"/>
</dbReference>
<protein>
    <recommendedName>
        <fullName evidence="4">Terpene synthase metal-binding domain-containing protein</fullName>
    </recommendedName>
</protein>
<keyword evidence="6" id="KW-1185">Reference proteome</keyword>
<proteinExistence type="predicted"/>
<organism evidence="5 6">
    <name type="scientific">Musa troglodytarum</name>
    <name type="common">fe'i banana</name>
    <dbReference type="NCBI Taxonomy" id="320322"/>
    <lineage>
        <taxon>Eukaryota</taxon>
        <taxon>Viridiplantae</taxon>
        <taxon>Streptophyta</taxon>
        <taxon>Embryophyta</taxon>
        <taxon>Tracheophyta</taxon>
        <taxon>Spermatophyta</taxon>
        <taxon>Magnoliopsida</taxon>
        <taxon>Liliopsida</taxon>
        <taxon>Zingiberales</taxon>
        <taxon>Musaceae</taxon>
        <taxon>Musa</taxon>
    </lineage>
</organism>
<dbReference type="GO" id="GO:0000287">
    <property type="term" value="F:magnesium ion binding"/>
    <property type="evidence" value="ECO:0007669"/>
    <property type="project" value="InterPro"/>
</dbReference>
<evidence type="ECO:0000256" key="2">
    <source>
        <dbReference type="ARBA" id="ARBA00022842"/>
    </source>
</evidence>
<dbReference type="GO" id="GO:0016114">
    <property type="term" value="P:terpenoid biosynthetic process"/>
    <property type="evidence" value="ECO:0007669"/>
    <property type="project" value="InterPro"/>
</dbReference>
<dbReference type="PANTHER" id="PTHR31225:SF93">
    <property type="entry name" value="ALPHA-HUMULENE_(-)-(E)-BETA-CARYOPHYLLENE SYNTHASE"/>
    <property type="match status" value="1"/>
</dbReference>